<evidence type="ECO:0000256" key="7">
    <source>
        <dbReference type="SAM" id="MobiDB-lite"/>
    </source>
</evidence>
<comment type="similarity">
    <text evidence="2">Belongs to the MmpS family.</text>
</comment>
<dbReference type="eggNOG" id="ENOG502ZTA3">
    <property type="taxonomic scope" value="Bacteria"/>
</dbReference>
<dbReference type="Pfam" id="PF05423">
    <property type="entry name" value="Mycobact_memb"/>
    <property type="match status" value="1"/>
</dbReference>
<dbReference type="AlphaFoldDB" id="H5X902"/>
<reference evidence="9 10" key="1">
    <citation type="journal article" date="2012" name="Stand. Genomic Sci.">
        <title>Genome sequence of the ocean sediment bacterium Saccharomonospora marina type strain (XMU15(T)).</title>
        <authorList>
            <person name="Klenk H.P."/>
            <person name="Lu M."/>
            <person name="Lucas S."/>
            <person name="Lapidus A."/>
            <person name="Copeland A."/>
            <person name="Pitluck S."/>
            <person name="Goodwin L.A."/>
            <person name="Han C."/>
            <person name="Tapia R."/>
            <person name="Brambilla E.M."/>
            <person name="Potter G."/>
            <person name="Land M."/>
            <person name="Ivanova N."/>
            <person name="Rohde M."/>
            <person name="Goker M."/>
            <person name="Detter J.C."/>
            <person name="Li W.J."/>
            <person name="Kyrpides N.C."/>
            <person name="Woyke T."/>
        </authorList>
    </citation>
    <scope>NUCLEOTIDE SEQUENCE [LARGE SCALE GENOMIC DNA]</scope>
    <source>
        <strain evidence="9 10">XMU15</strain>
    </source>
</reference>
<feature type="region of interest" description="Disordered" evidence="7">
    <location>
        <begin position="1"/>
        <end position="22"/>
    </location>
</feature>
<accession>H5X902</accession>
<proteinExistence type="inferred from homology"/>
<dbReference type="HOGENOM" id="CLU_1811752_0_0_11"/>
<keyword evidence="6 8" id="KW-0472">Membrane</keyword>
<keyword evidence="4 8" id="KW-0812">Transmembrane</keyword>
<evidence type="ECO:0000256" key="5">
    <source>
        <dbReference type="ARBA" id="ARBA00022989"/>
    </source>
</evidence>
<protein>
    <submittedName>
        <fullName evidence="9">Membrane protein</fullName>
    </submittedName>
</protein>
<name>H5X902_9PSEU</name>
<gene>
    <name evidence="9" type="ORF">SacmaDRAFT_5489</name>
</gene>
<dbReference type="Proteomes" id="UP000004926">
    <property type="component" value="Chromosome"/>
</dbReference>
<keyword evidence="10" id="KW-1185">Reference proteome</keyword>
<keyword evidence="5 8" id="KW-1133">Transmembrane helix</keyword>
<keyword evidence="3" id="KW-1003">Cell membrane</keyword>
<dbReference type="InterPro" id="IPR008693">
    <property type="entry name" value="MmpS"/>
</dbReference>
<dbReference type="OrthoDB" id="3634263at2"/>
<dbReference type="InterPro" id="IPR038468">
    <property type="entry name" value="MmpS_C"/>
</dbReference>
<organism evidence="9 10">
    <name type="scientific">Saccharomonospora marina XMU15</name>
    <dbReference type="NCBI Taxonomy" id="882083"/>
    <lineage>
        <taxon>Bacteria</taxon>
        <taxon>Bacillati</taxon>
        <taxon>Actinomycetota</taxon>
        <taxon>Actinomycetes</taxon>
        <taxon>Pseudonocardiales</taxon>
        <taxon>Pseudonocardiaceae</taxon>
        <taxon>Saccharomonospora</taxon>
    </lineage>
</organism>
<evidence type="ECO:0000256" key="2">
    <source>
        <dbReference type="ARBA" id="ARBA00007531"/>
    </source>
</evidence>
<feature type="transmembrane region" description="Helical" evidence="8">
    <location>
        <begin position="33"/>
        <end position="55"/>
    </location>
</feature>
<evidence type="ECO:0000313" key="10">
    <source>
        <dbReference type="Proteomes" id="UP000004926"/>
    </source>
</evidence>
<evidence type="ECO:0000313" key="9">
    <source>
        <dbReference type="EMBL" id="EHR53605.1"/>
    </source>
</evidence>
<dbReference type="GO" id="GO:0005886">
    <property type="term" value="C:plasma membrane"/>
    <property type="evidence" value="ECO:0007669"/>
    <property type="project" value="UniProtKB-SubCell"/>
</dbReference>
<dbReference type="RefSeq" id="WP_009156979.1">
    <property type="nucleotide sequence ID" value="NZ_CM001439.1"/>
</dbReference>
<sequence>MTPVRDVDSPPSPHPRPQPKPGIARRVVMRTWWMPWLLGSAVLAAGTVTVIQVAAGPQAPKDWEDVQLPSSTHEVVYEVAGKGTSPEIKFVVDGIAATETLTDVELPWSKEFTLEVGPGLGVVQVMASNTGEADSISCAVRVDGNVVHQASAPGEFSAVSCSSVIRP</sequence>
<evidence type="ECO:0000256" key="6">
    <source>
        <dbReference type="ARBA" id="ARBA00023136"/>
    </source>
</evidence>
<comment type="subcellular location">
    <subcellularLocation>
        <location evidence="1">Cell membrane</location>
    </subcellularLocation>
</comment>
<evidence type="ECO:0000256" key="4">
    <source>
        <dbReference type="ARBA" id="ARBA00022692"/>
    </source>
</evidence>
<evidence type="ECO:0000256" key="3">
    <source>
        <dbReference type="ARBA" id="ARBA00022475"/>
    </source>
</evidence>
<feature type="compositionally biased region" description="Pro residues" evidence="7">
    <location>
        <begin position="10"/>
        <end position="20"/>
    </location>
</feature>
<evidence type="ECO:0000256" key="8">
    <source>
        <dbReference type="SAM" id="Phobius"/>
    </source>
</evidence>
<evidence type="ECO:0000256" key="1">
    <source>
        <dbReference type="ARBA" id="ARBA00004236"/>
    </source>
</evidence>
<dbReference type="Gene3D" id="2.60.40.2880">
    <property type="entry name" value="MmpS1-5, C-terminal soluble domain"/>
    <property type="match status" value="1"/>
</dbReference>
<dbReference type="EMBL" id="CM001439">
    <property type="protein sequence ID" value="EHR53605.1"/>
    <property type="molecule type" value="Genomic_DNA"/>
</dbReference>